<dbReference type="Proteomes" id="UP001500843">
    <property type="component" value="Unassembled WGS sequence"/>
</dbReference>
<sequence>MASQDTVRELVEPEIQALGGLLHTGMSTALEQAEKVLGHLDHSKFPHLRPIHARAEFREQLDASQLPNGWLVTGNPRAMGQTGLVHESSGIRMRFLKERRRNYPGGVPVAGSTRARRDYWQSEPLFDLPTKGPAPAGSQEVQLLLLWDYTNAAVRDEFTLRVVHTLAPGDYGLAVPVDLVFEVLPGGGFTTHLKFTGDPQDEDLFHVDIDEQSNRLDG</sequence>
<dbReference type="EMBL" id="BAABHM010000030">
    <property type="protein sequence ID" value="GAA4718973.1"/>
    <property type="molecule type" value="Genomic_DNA"/>
</dbReference>
<keyword evidence="2" id="KW-1185">Reference proteome</keyword>
<evidence type="ECO:0000313" key="1">
    <source>
        <dbReference type="EMBL" id="GAA4718973.1"/>
    </source>
</evidence>
<gene>
    <name evidence="1" type="ORF">GCM10023198_48350</name>
</gene>
<organism evidence="1 2">
    <name type="scientific">Promicromonospora umidemergens</name>
    <dbReference type="NCBI Taxonomy" id="629679"/>
    <lineage>
        <taxon>Bacteria</taxon>
        <taxon>Bacillati</taxon>
        <taxon>Actinomycetota</taxon>
        <taxon>Actinomycetes</taxon>
        <taxon>Micrococcales</taxon>
        <taxon>Promicromonosporaceae</taxon>
        <taxon>Promicromonospora</taxon>
    </lineage>
</organism>
<comment type="caution">
    <text evidence="1">The sequence shown here is derived from an EMBL/GenBank/DDBJ whole genome shotgun (WGS) entry which is preliminary data.</text>
</comment>
<evidence type="ECO:0000313" key="2">
    <source>
        <dbReference type="Proteomes" id="UP001500843"/>
    </source>
</evidence>
<reference evidence="2" key="1">
    <citation type="journal article" date="2019" name="Int. J. Syst. Evol. Microbiol.">
        <title>The Global Catalogue of Microorganisms (GCM) 10K type strain sequencing project: providing services to taxonomists for standard genome sequencing and annotation.</title>
        <authorList>
            <consortium name="The Broad Institute Genomics Platform"/>
            <consortium name="The Broad Institute Genome Sequencing Center for Infectious Disease"/>
            <person name="Wu L."/>
            <person name="Ma J."/>
        </authorList>
    </citation>
    <scope>NUCLEOTIDE SEQUENCE [LARGE SCALE GENOMIC DNA]</scope>
    <source>
        <strain evidence="2">JCM 17975</strain>
    </source>
</reference>
<accession>A0ABP8Y2Q7</accession>
<dbReference type="RefSeq" id="WP_253877672.1">
    <property type="nucleotide sequence ID" value="NZ_BAABHM010000030.1"/>
</dbReference>
<protein>
    <submittedName>
        <fullName evidence="1">Uncharacterized protein</fullName>
    </submittedName>
</protein>
<proteinExistence type="predicted"/>
<name>A0ABP8Y2Q7_9MICO</name>